<keyword evidence="2" id="KW-1185">Reference proteome</keyword>
<sequence length="229" mass="25277">MTHYDLPLDYVASCGCVGRSTYYPTVAINALSFGSDIAYGPSCGECYRLTLLSTPNSPLPPDGDGKQFMLGDPNAPSVIVKVVDSCPKGGPWCSQEYNTETKTIKPNMLGSVIHFDLAWPSRAIPKGFYPLDSIHNDYGVWWVVYEMVDCKHWNGYQDPAAWGSDWPQQDAACCPTRPFVEQGDAQMQLCPSYKDVHQQSKDAIAPTLTVPNTSNILSRRRDQTNSAIS</sequence>
<dbReference type="OrthoDB" id="5823761at2759"/>
<proteinExistence type="predicted"/>
<evidence type="ECO:0000313" key="1">
    <source>
        <dbReference type="EMBL" id="PWN31649.1"/>
    </source>
</evidence>
<protein>
    <recommendedName>
        <fullName evidence="3">Expansin-like EG45 domain-containing protein</fullName>
    </recommendedName>
</protein>
<name>A0A316V269_9BASI</name>
<dbReference type="InterPro" id="IPR036908">
    <property type="entry name" value="RlpA-like_sf"/>
</dbReference>
<evidence type="ECO:0000313" key="2">
    <source>
        <dbReference type="Proteomes" id="UP000245771"/>
    </source>
</evidence>
<accession>A0A316V269</accession>
<reference evidence="1 2" key="1">
    <citation type="journal article" date="2018" name="Mol. Biol. Evol.">
        <title>Broad Genomic Sampling Reveals a Smut Pathogenic Ancestry of the Fungal Clade Ustilaginomycotina.</title>
        <authorList>
            <person name="Kijpornyongpan T."/>
            <person name="Mondo S.J."/>
            <person name="Barry K."/>
            <person name="Sandor L."/>
            <person name="Lee J."/>
            <person name="Lipzen A."/>
            <person name="Pangilinan J."/>
            <person name="LaButti K."/>
            <person name="Hainaut M."/>
            <person name="Henrissat B."/>
            <person name="Grigoriev I.V."/>
            <person name="Spatafora J.W."/>
            <person name="Aime M.C."/>
        </authorList>
    </citation>
    <scope>NUCLEOTIDE SEQUENCE [LARGE SCALE GENOMIC DNA]</scope>
    <source>
        <strain evidence="1 2">MCA 3882</strain>
    </source>
</reference>
<dbReference type="EMBL" id="KZ819607">
    <property type="protein sequence ID" value="PWN31649.1"/>
    <property type="molecule type" value="Genomic_DNA"/>
</dbReference>
<dbReference type="GeneID" id="37018861"/>
<gene>
    <name evidence="1" type="ORF">FA14DRAFT_139397</name>
</gene>
<dbReference type="Pfam" id="PF22514">
    <property type="entry name" value="EXPB1_D1"/>
    <property type="match status" value="1"/>
</dbReference>
<dbReference type="SUPFAM" id="SSF50685">
    <property type="entry name" value="Barwin-like endoglucanases"/>
    <property type="match status" value="1"/>
</dbReference>
<dbReference type="RefSeq" id="XP_025351951.1">
    <property type="nucleotide sequence ID" value="XM_025497080.1"/>
</dbReference>
<dbReference type="InParanoid" id="A0A316V269"/>
<dbReference type="Proteomes" id="UP000245771">
    <property type="component" value="Unassembled WGS sequence"/>
</dbReference>
<organism evidence="1 2">
    <name type="scientific">Meira miltonrushii</name>
    <dbReference type="NCBI Taxonomy" id="1280837"/>
    <lineage>
        <taxon>Eukaryota</taxon>
        <taxon>Fungi</taxon>
        <taxon>Dikarya</taxon>
        <taxon>Basidiomycota</taxon>
        <taxon>Ustilaginomycotina</taxon>
        <taxon>Exobasidiomycetes</taxon>
        <taxon>Exobasidiales</taxon>
        <taxon>Brachybasidiaceae</taxon>
        <taxon>Meira</taxon>
    </lineage>
</organism>
<evidence type="ECO:0008006" key="3">
    <source>
        <dbReference type="Google" id="ProtNLM"/>
    </source>
</evidence>
<dbReference type="Gene3D" id="2.40.40.10">
    <property type="entry name" value="RlpA-like domain"/>
    <property type="match status" value="1"/>
</dbReference>
<dbReference type="AlphaFoldDB" id="A0A316V269"/>
<dbReference type="CDD" id="cd22278">
    <property type="entry name" value="DPBB_GH45_endoglucanase"/>
    <property type="match status" value="1"/>
</dbReference>
<feature type="non-terminal residue" evidence="1">
    <location>
        <position position="229"/>
    </location>
</feature>